<keyword evidence="7" id="KW-1185">Reference proteome</keyword>
<dbReference type="InterPro" id="IPR000719">
    <property type="entry name" value="Prot_kinase_dom"/>
</dbReference>
<dbReference type="OrthoDB" id="248495at2759"/>
<keyword evidence="2" id="KW-0158">Chromosome</keyword>
<comment type="subcellular location">
    <subcellularLocation>
        <location evidence="1">Chromosome</location>
        <location evidence="1">Centromere</location>
        <location evidence="1">Kinetochore</location>
    </subcellularLocation>
</comment>
<dbReference type="SUPFAM" id="SSF56112">
    <property type="entry name" value="Protein kinase-like (PK-like)"/>
    <property type="match status" value="1"/>
</dbReference>
<dbReference type="Proteomes" id="UP000271087">
    <property type="component" value="Unassembled WGS sequence"/>
</dbReference>
<protein>
    <submittedName>
        <fullName evidence="8">Protein kinase domain-containing protein</fullName>
    </submittedName>
</protein>
<evidence type="ECO:0000313" key="6">
    <source>
        <dbReference type="EMBL" id="VDK72463.1"/>
    </source>
</evidence>
<dbReference type="AlphaFoldDB" id="A0A182E8E0"/>
<evidence type="ECO:0000256" key="3">
    <source>
        <dbReference type="ARBA" id="ARBA00022838"/>
    </source>
</evidence>
<organism evidence="8">
    <name type="scientific">Onchocerca ochengi</name>
    <name type="common">Filarial nematode worm</name>
    <dbReference type="NCBI Taxonomy" id="42157"/>
    <lineage>
        <taxon>Eukaryota</taxon>
        <taxon>Metazoa</taxon>
        <taxon>Ecdysozoa</taxon>
        <taxon>Nematoda</taxon>
        <taxon>Chromadorea</taxon>
        <taxon>Rhabditida</taxon>
        <taxon>Spirurina</taxon>
        <taxon>Spiruromorpha</taxon>
        <taxon>Filarioidea</taxon>
        <taxon>Onchocercidae</taxon>
        <taxon>Onchocerca</taxon>
    </lineage>
</organism>
<gene>
    <name evidence="6" type="ORF">NOO_LOCUS4295</name>
</gene>
<dbReference type="EMBL" id="UYRW01000945">
    <property type="protein sequence ID" value="VDK72463.1"/>
    <property type="molecule type" value="Genomic_DNA"/>
</dbReference>
<sequence length="368" mass="43494">MFTQLSDFYICWAQRCDQNHSIIRAILIKALRMDAKPKCSIEIRKRQFVTKEEKLILSTNDNKASIAQAIGTSIYPWDIKQQTELMNEMKAPNFIKIYNIRPKHQSYWEAYIYHYVEEELQLISGIVQIYHCLSFIDKCLTVQEFTAGTLKELIKIQNIGDKKLNELIIAIIVLDLMKILRCIHQMNIIHGCFRSDNIFITKRITSRPQLGTLGNGATLVVKLANWDYAIRNTDGMKYSGRYINENKVVTNDDYECEYWNYEIDRLGFVNVVNELICNQTMSYLRCKSGRYIPLLKLKRNWSMVELWSDLIYKCVNDMELHSWDELINDLAEATDTFIRKNGDQWIKFIAEYNFLFLKLFKRNLQFYP</sequence>
<evidence type="ECO:0000256" key="1">
    <source>
        <dbReference type="ARBA" id="ARBA00004629"/>
    </source>
</evidence>
<dbReference type="GO" id="GO:0000776">
    <property type="term" value="C:kinetochore"/>
    <property type="evidence" value="ECO:0007669"/>
    <property type="project" value="UniProtKB-KW"/>
</dbReference>
<dbReference type="GO" id="GO:0007094">
    <property type="term" value="P:mitotic spindle assembly checkpoint signaling"/>
    <property type="evidence" value="ECO:0007669"/>
    <property type="project" value="InterPro"/>
</dbReference>
<keyword evidence="3" id="KW-0995">Kinetochore</keyword>
<name>A0A182E8E0_ONCOC</name>
<dbReference type="PANTHER" id="PTHR14030:SF4">
    <property type="entry name" value="BUB1 KINASE, ISOFORM A-RELATED"/>
    <property type="match status" value="1"/>
</dbReference>
<dbReference type="Gene3D" id="1.10.510.10">
    <property type="entry name" value="Transferase(Phosphotransferase) domain 1"/>
    <property type="match status" value="1"/>
</dbReference>
<dbReference type="InterPro" id="IPR011009">
    <property type="entry name" value="Kinase-like_dom_sf"/>
</dbReference>
<evidence type="ECO:0000256" key="2">
    <source>
        <dbReference type="ARBA" id="ARBA00022454"/>
    </source>
</evidence>
<dbReference type="GO" id="GO:0004672">
    <property type="term" value="F:protein kinase activity"/>
    <property type="evidence" value="ECO:0007669"/>
    <property type="project" value="InterPro"/>
</dbReference>
<dbReference type="GO" id="GO:0051754">
    <property type="term" value="P:meiotic sister chromatid cohesion, centromeric"/>
    <property type="evidence" value="ECO:0007669"/>
    <property type="project" value="TreeGrafter"/>
</dbReference>
<dbReference type="PANTHER" id="PTHR14030">
    <property type="entry name" value="MITOTIC CHECKPOINT SERINE/THREONINE-PROTEIN KINASE BUB1"/>
    <property type="match status" value="1"/>
</dbReference>
<evidence type="ECO:0000313" key="7">
    <source>
        <dbReference type="Proteomes" id="UP000271087"/>
    </source>
</evidence>
<keyword evidence="4" id="KW-0137">Centromere</keyword>
<proteinExistence type="predicted"/>
<evidence type="ECO:0000259" key="5">
    <source>
        <dbReference type="PROSITE" id="PS50011"/>
    </source>
</evidence>
<reference evidence="6 7" key="2">
    <citation type="submission" date="2018-08" db="EMBL/GenBank/DDBJ databases">
        <authorList>
            <person name="Laetsch R D."/>
            <person name="Stevens L."/>
            <person name="Kumar S."/>
            <person name="Blaxter L. M."/>
        </authorList>
    </citation>
    <scope>NUCLEOTIDE SEQUENCE [LARGE SCALE GENOMIC DNA]</scope>
</reference>
<evidence type="ECO:0000313" key="8">
    <source>
        <dbReference type="WBParaSite" id="nOo.2.0.1.t04295-RA"/>
    </source>
</evidence>
<reference evidence="8" key="1">
    <citation type="submission" date="2016-06" db="UniProtKB">
        <authorList>
            <consortium name="WormBaseParasite"/>
        </authorList>
    </citation>
    <scope>IDENTIFICATION</scope>
</reference>
<evidence type="ECO:0000256" key="4">
    <source>
        <dbReference type="ARBA" id="ARBA00023328"/>
    </source>
</evidence>
<accession>A0A182E8E0</accession>
<dbReference type="PROSITE" id="PS50011">
    <property type="entry name" value="PROTEIN_KINASE_DOM"/>
    <property type="match status" value="1"/>
</dbReference>
<feature type="domain" description="Protein kinase" evidence="5">
    <location>
        <begin position="1"/>
        <end position="368"/>
    </location>
</feature>
<dbReference type="GO" id="GO:0005524">
    <property type="term" value="F:ATP binding"/>
    <property type="evidence" value="ECO:0007669"/>
    <property type="project" value="InterPro"/>
</dbReference>
<dbReference type="STRING" id="42157.A0A182E8E0"/>
<dbReference type="GO" id="GO:0032991">
    <property type="term" value="C:protein-containing complex"/>
    <property type="evidence" value="ECO:0007669"/>
    <property type="project" value="UniProtKB-ARBA"/>
</dbReference>
<dbReference type="InterPro" id="IPR015661">
    <property type="entry name" value="Bub1/Mad3"/>
</dbReference>
<dbReference type="WBParaSite" id="nOo.2.0.1.t04295-RA">
    <property type="protein sequence ID" value="nOo.2.0.1.t04295-RA"/>
    <property type="gene ID" value="nOo.2.0.1.g04295"/>
</dbReference>